<comment type="function">
    <text evidence="7">Catalyzes the hydrolytic cleavage of the carbon-nitrogen bond in imidazolone-5-propanoate to yield N-formimidoyl-L-glutamate. It is the third step in the universal histidine degradation pathway.</text>
</comment>
<dbReference type="Pfam" id="PF01979">
    <property type="entry name" value="Amidohydro_1"/>
    <property type="match status" value="1"/>
</dbReference>
<keyword evidence="7" id="KW-0963">Cytoplasm</keyword>
<dbReference type="Gene3D" id="3.20.20.140">
    <property type="entry name" value="Metal-dependent hydrolases"/>
    <property type="match status" value="1"/>
</dbReference>
<feature type="binding site" evidence="7">
    <location>
        <position position="71"/>
    </location>
    <ligand>
        <name>Fe(3+)</name>
        <dbReference type="ChEBI" id="CHEBI:29034"/>
    </ligand>
</feature>
<feature type="domain" description="Amidohydrolase-related" evidence="8">
    <location>
        <begin position="60"/>
        <end position="398"/>
    </location>
</feature>
<dbReference type="NCBIfam" id="TIGR01224">
    <property type="entry name" value="hutI"/>
    <property type="match status" value="1"/>
</dbReference>
<dbReference type="InterPro" id="IPR011059">
    <property type="entry name" value="Metal-dep_hydrolase_composite"/>
</dbReference>
<reference evidence="10" key="1">
    <citation type="submission" date="2016-10" db="EMBL/GenBank/DDBJ databases">
        <authorList>
            <person name="Varghese N."/>
            <person name="Submissions S."/>
        </authorList>
    </citation>
    <scope>NUCLEOTIDE SEQUENCE [LARGE SCALE GENOMIC DNA]</scope>
    <source>
        <strain evidence="10">DSM 12111</strain>
    </source>
</reference>
<dbReference type="SUPFAM" id="SSF51556">
    <property type="entry name" value="Metallo-dependent hydrolases"/>
    <property type="match status" value="1"/>
</dbReference>
<evidence type="ECO:0000313" key="9">
    <source>
        <dbReference type="EMBL" id="SEC57901.1"/>
    </source>
</evidence>
<dbReference type="GO" id="GO:0050480">
    <property type="term" value="F:imidazolonepropionase activity"/>
    <property type="evidence" value="ECO:0007669"/>
    <property type="project" value="UniProtKB-UniRule"/>
</dbReference>
<comment type="cofactor">
    <cofactor evidence="7">
        <name>Zn(2+)</name>
        <dbReference type="ChEBI" id="CHEBI:29105"/>
    </cofactor>
    <cofactor evidence="7">
        <name>Fe(3+)</name>
        <dbReference type="ChEBI" id="CHEBI:29034"/>
    </cofactor>
    <text evidence="7">Binds 1 zinc or iron ion per subunit.</text>
</comment>
<dbReference type="PANTHER" id="PTHR42752:SF1">
    <property type="entry name" value="IMIDAZOLONEPROPIONASE-RELATED"/>
    <property type="match status" value="1"/>
</dbReference>
<dbReference type="PANTHER" id="PTHR42752">
    <property type="entry name" value="IMIDAZOLONEPROPIONASE"/>
    <property type="match status" value="1"/>
</dbReference>
<evidence type="ECO:0000313" key="10">
    <source>
        <dbReference type="Proteomes" id="UP000242849"/>
    </source>
</evidence>
<keyword evidence="2 7" id="KW-0479">Metal-binding</keyword>
<evidence type="ECO:0000256" key="5">
    <source>
        <dbReference type="ARBA" id="ARBA00022833"/>
    </source>
</evidence>
<dbReference type="UniPathway" id="UPA00379">
    <property type="reaction ID" value="UER00551"/>
</dbReference>
<dbReference type="GO" id="GO:0019556">
    <property type="term" value="P:L-histidine catabolic process to glutamate and formamide"/>
    <property type="evidence" value="ECO:0007669"/>
    <property type="project" value="UniProtKB-UniRule"/>
</dbReference>
<feature type="binding site" evidence="7">
    <location>
        <position position="141"/>
    </location>
    <ligand>
        <name>N-formimidoyl-L-glutamate</name>
        <dbReference type="ChEBI" id="CHEBI:58928"/>
    </ligand>
</feature>
<sequence>MPMSAPRLLWRDLCVFDGLQVVPEPMTLLVEAGRVTGLWPARAFPEALAQGAQEAGRGGVMTPGLVDCHSHLVYAGNRAAEFEQRLEGVSYAEIAKAGGGILSTVRATRAASEDELLAQSLPRLQALLDDGVTTLEIKSGYGLTLADELKMLRVARRLGELLPLRITTTLLAAHALPPEFAGDSDGYIELVCNQIIPAAAAEGLADAVDVFCEHIGFSPAQCELVFQAAQRHGLALKAHAEQLSNLGGSALVARYRGLSADHIEFLDEAGVQAMAAAGTVAVLLPGAFHCLRETQLPPIELLRQHKVPMALASDANPGTSPICFPTLCLNLACTLFRLTPREALAGMTAHAARALGRPDLGRIEVGAPADLCLWDVQQPAELAYAVQPGRLRQRIFNGAISYRKEANTYAR</sequence>
<dbReference type="STRING" id="53406.SAMN05421553_1090"/>
<keyword evidence="3 7" id="KW-0378">Hydrolase</keyword>
<dbReference type="GO" id="GO:0019557">
    <property type="term" value="P:L-histidine catabolic process to glutamate and formate"/>
    <property type="evidence" value="ECO:0007669"/>
    <property type="project" value="UniProtKB-UniPathway"/>
</dbReference>
<comment type="similarity">
    <text evidence="7">Belongs to the metallo-dependent hydrolases superfamily. HutI family.</text>
</comment>
<feature type="binding site" evidence="7">
    <location>
        <position position="314"/>
    </location>
    <ligand>
        <name>Zn(2+)</name>
        <dbReference type="ChEBI" id="CHEBI:29105"/>
    </ligand>
</feature>
<protein>
    <recommendedName>
        <fullName evidence="1 7">Imidazolonepropionase</fullName>
        <ecNumber evidence="1 7">3.5.2.7</ecNumber>
    </recommendedName>
    <alternativeName>
        <fullName evidence="7">Imidazolone-5-propionate hydrolase</fullName>
    </alternativeName>
</protein>
<feature type="binding site" evidence="7">
    <location>
        <position position="242"/>
    </location>
    <ligand>
        <name>4-imidazolone-5-propanoate</name>
        <dbReference type="ChEBI" id="CHEBI:77893"/>
    </ligand>
</feature>
<dbReference type="SUPFAM" id="SSF51338">
    <property type="entry name" value="Composite domain of metallo-dependent hydrolases"/>
    <property type="match status" value="1"/>
</dbReference>
<comment type="catalytic activity">
    <reaction evidence="7">
        <text>4-imidazolone-5-propanoate + H2O = N-formimidoyl-L-glutamate</text>
        <dbReference type="Rhea" id="RHEA:23660"/>
        <dbReference type="ChEBI" id="CHEBI:15377"/>
        <dbReference type="ChEBI" id="CHEBI:58928"/>
        <dbReference type="ChEBI" id="CHEBI:77893"/>
        <dbReference type="EC" id="3.5.2.7"/>
    </reaction>
</comment>
<keyword evidence="10" id="KW-1185">Reference proteome</keyword>
<feature type="binding site" evidence="7">
    <location>
        <position position="319"/>
    </location>
    <ligand>
        <name>4-imidazolone-5-propanoate</name>
        <dbReference type="ChEBI" id="CHEBI:77893"/>
    </ligand>
</feature>
<feature type="binding site" evidence="7">
    <location>
        <position position="69"/>
    </location>
    <ligand>
        <name>Zn(2+)</name>
        <dbReference type="ChEBI" id="CHEBI:29105"/>
    </ligand>
</feature>
<name>A0A1H4TP76_PSEAG</name>
<feature type="binding site" evidence="7">
    <location>
        <position position="78"/>
    </location>
    <ligand>
        <name>4-imidazolone-5-propanoate</name>
        <dbReference type="ChEBI" id="CHEBI:77893"/>
    </ligand>
</feature>
<dbReference type="RefSeq" id="WP_090377645.1">
    <property type="nucleotide sequence ID" value="NZ_CP156749.1"/>
</dbReference>
<feature type="binding site" evidence="7">
    <location>
        <position position="141"/>
    </location>
    <ligand>
        <name>4-imidazolone-5-propanoate</name>
        <dbReference type="ChEBI" id="CHEBI:77893"/>
    </ligand>
</feature>
<evidence type="ECO:0000256" key="6">
    <source>
        <dbReference type="ARBA" id="ARBA00023004"/>
    </source>
</evidence>
<dbReference type="AlphaFoldDB" id="A0A1H4TP76"/>
<dbReference type="EMBL" id="FNSC01000001">
    <property type="protein sequence ID" value="SEC57901.1"/>
    <property type="molecule type" value="Genomic_DNA"/>
</dbReference>
<comment type="subcellular location">
    <subcellularLocation>
        <location evidence="7">Cytoplasm</location>
    </subcellularLocation>
</comment>
<feature type="binding site" evidence="7">
    <location>
        <position position="174"/>
    </location>
    <ligand>
        <name>4-imidazolone-5-propanoate</name>
        <dbReference type="ChEBI" id="CHEBI:77893"/>
    </ligand>
</feature>
<evidence type="ECO:0000256" key="7">
    <source>
        <dbReference type="HAMAP-Rule" id="MF_00372"/>
    </source>
</evidence>
<evidence type="ECO:0000256" key="3">
    <source>
        <dbReference type="ARBA" id="ARBA00022801"/>
    </source>
</evidence>
<evidence type="ECO:0000256" key="1">
    <source>
        <dbReference type="ARBA" id="ARBA00012864"/>
    </source>
</evidence>
<dbReference type="InterPro" id="IPR032466">
    <property type="entry name" value="Metal_Hydrolase"/>
</dbReference>
<dbReference type="OrthoDB" id="9776455at2"/>
<dbReference type="GO" id="GO:0005737">
    <property type="term" value="C:cytoplasm"/>
    <property type="evidence" value="ECO:0007669"/>
    <property type="project" value="UniProtKB-SubCell"/>
</dbReference>
<dbReference type="Gene3D" id="2.30.40.10">
    <property type="entry name" value="Urease, subunit C, domain 1"/>
    <property type="match status" value="1"/>
</dbReference>
<dbReference type="GO" id="GO:0008270">
    <property type="term" value="F:zinc ion binding"/>
    <property type="evidence" value="ECO:0007669"/>
    <property type="project" value="UniProtKB-UniRule"/>
</dbReference>
<dbReference type="FunFam" id="3.20.20.140:FF:000007">
    <property type="entry name" value="Imidazolonepropionase"/>
    <property type="match status" value="1"/>
</dbReference>
<evidence type="ECO:0000256" key="2">
    <source>
        <dbReference type="ARBA" id="ARBA00022723"/>
    </source>
</evidence>
<evidence type="ECO:0000256" key="4">
    <source>
        <dbReference type="ARBA" id="ARBA00022808"/>
    </source>
</evidence>
<organism evidence="9 10">
    <name type="scientific">Pseudomonas anguilliseptica</name>
    <dbReference type="NCBI Taxonomy" id="53406"/>
    <lineage>
        <taxon>Bacteria</taxon>
        <taxon>Pseudomonadati</taxon>
        <taxon>Pseudomonadota</taxon>
        <taxon>Gammaproteobacteria</taxon>
        <taxon>Pseudomonadales</taxon>
        <taxon>Pseudomonadaceae</taxon>
        <taxon>Pseudomonas</taxon>
    </lineage>
</organism>
<dbReference type="InterPro" id="IPR006680">
    <property type="entry name" value="Amidohydro-rel"/>
</dbReference>
<keyword evidence="4 7" id="KW-0369">Histidine metabolism</keyword>
<keyword evidence="6 7" id="KW-0408">Iron</keyword>
<feature type="binding site" evidence="7">
    <location>
        <position position="239"/>
    </location>
    <ligand>
        <name>Zn(2+)</name>
        <dbReference type="ChEBI" id="CHEBI:29105"/>
    </ligand>
</feature>
<dbReference type="InterPro" id="IPR005920">
    <property type="entry name" value="HutI"/>
</dbReference>
<feature type="binding site" evidence="7">
    <location>
        <position position="318"/>
    </location>
    <ligand>
        <name>N-formimidoyl-L-glutamate</name>
        <dbReference type="ChEBI" id="CHEBI:58928"/>
    </ligand>
</feature>
<comment type="pathway">
    <text evidence="7">Amino-acid degradation; L-histidine degradation into L-glutamate; N-formimidoyl-L-glutamate from L-histidine: step 3/3.</text>
</comment>
<feature type="binding site" evidence="7">
    <location>
        <position position="316"/>
    </location>
    <ligand>
        <name>N-formimidoyl-L-glutamate</name>
        <dbReference type="ChEBI" id="CHEBI:58928"/>
    </ligand>
</feature>
<feature type="binding site" evidence="7">
    <location>
        <position position="314"/>
    </location>
    <ligand>
        <name>Fe(3+)</name>
        <dbReference type="ChEBI" id="CHEBI:29034"/>
    </ligand>
</feature>
<keyword evidence="5 7" id="KW-0862">Zinc</keyword>
<dbReference type="GO" id="GO:0005506">
    <property type="term" value="F:iron ion binding"/>
    <property type="evidence" value="ECO:0007669"/>
    <property type="project" value="UniProtKB-UniRule"/>
</dbReference>
<evidence type="ECO:0000259" key="8">
    <source>
        <dbReference type="Pfam" id="PF01979"/>
    </source>
</evidence>
<dbReference type="HAMAP" id="MF_00372">
    <property type="entry name" value="HutI"/>
    <property type="match status" value="1"/>
</dbReference>
<dbReference type="Proteomes" id="UP000242849">
    <property type="component" value="Unassembled WGS sequence"/>
</dbReference>
<feature type="binding site" evidence="7">
    <location>
        <position position="69"/>
    </location>
    <ligand>
        <name>Fe(3+)</name>
        <dbReference type="ChEBI" id="CHEBI:29034"/>
    </ligand>
</feature>
<dbReference type="EC" id="3.5.2.7" evidence="1 7"/>
<feature type="binding site" evidence="7">
    <location>
        <position position="239"/>
    </location>
    <ligand>
        <name>Fe(3+)</name>
        <dbReference type="ChEBI" id="CHEBI:29034"/>
    </ligand>
</feature>
<feature type="binding site" evidence="7">
    <location>
        <position position="71"/>
    </location>
    <ligand>
        <name>Zn(2+)</name>
        <dbReference type="ChEBI" id="CHEBI:29105"/>
    </ligand>
</feature>
<proteinExistence type="inferred from homology"/>
<gene>
    <name evidence="7" type="primary">hutI</name>
    <name evidence="9" type="ORF">SAMN05421553_1090</name>
</gene>
<accession>A0A1H4TP76</accession>